<dbReference type="CDD" id="cd00118">
    <property type="entry name" value="LysM"/>
    <property type="match status" value="2"/>
</dbReference>
<dbReference type="PANTHER" id="PTHR21666:SF270">
    <property type="entry name" value="MUREIN HYDROLASE ACTIVATOR ENVC"/>
    <property type="match status" value="1"/>
</dbReference>
<comment type="caution">
    <text evidence="2">The sequence shown here is derived from an EMBL/GenBank/DDBJ whole genome shotgun (WGS) entry which is preliminary data.</text>
</comment>
<dbReference type="InterPro" id="IPR011055">
    <property type="entry name" value="Dup_hybrid_motif"/>
</dbReference>
<organism evidence="2 3">
    <name type="scientific">Candidatus Kaiserbacteria bacterium CG10_big_fil_rev_8_21_14_0_10_51_14</name>
    <dbReference type="NCBI Taxonomy" id="1974610"/>
    <lineage>
        <taxon>Bacteria</taxon>
        <taxon>Candidatus Kaiseribacteriota</taxon>
    </lineage>
</organism>
<dbReference type="GO" id="GO:0004222">
    <property type="term" value="F:metalloendopeptidase activity"/>
    <property type="evidence" value="ECO:0007669"/>
    <property type="project" value="TreeGrafter"/>
</dbReference>
<dbReference type="EMBL" id="PFBK01000002">
    <property type="protein sequence ID" value="PIR84192.1"/>
    <property type="molecule type" value="Genomic_DNA"/>
</dbReference>
<reference evidence="3" key="1">
    <citation type="submission" date="2017-09" db="EMBL/GenBank/DDBJ databases">
        <title>Depth-based differentiation of microbial function through sediment-hosted aquifers and enrichment of novel symbionts in the deep terrestrial subsurface.</title>
        <authorList>
            <person name="Probst A.J."/>
            <person name="Ladd B."/>
            <person name="Jarett J.K."/>
            <person name="Geller-Mcgrath D.E."/>
            <person name="Sieber C.M.K."/>
            <person name="Emerson J.B."/>
            <person name="Anantharaman K."/>
            <person name="Thomas B.C."/>
            <person name="Malmstrom R."/>
            <person name="Stieglmeier M."/>
            <person name="Klingl A."/>
            <person name="Woyke T."/>
            <person name="Ryan C.M."/>
            <person name="Banfield J.F."/>
        </authorList>
    </citation>
    <scope>NUCLEOTIDE SEQUENCE [LARGE SCALE GENOMIC DNA]</scope>
</reference>
<dbReference type="Pfam" id="PF01476">
    <property type="entry name" value="LysM"/>
    <property type="match status" value="2"/>
</dbReference>
<feature type="domain" description="LysM" evidence="1">
    <location>
        <begin position="161"/>
        <end position="204"/>
    </location>
</feature>
<dbReference type="InterPro" id="IPR018392">
    <property type="entry name" value="LysM"/>
</dbReference>
<dbReference type="SUPFAM" id="SSF54106">
    <property type="entry name" value="LysM domain"/>
    <property type="match status" value="1"/>
</dbReference>
<dbReference type="Gene3D" id="2.70.70.10">
    <property type="entry name" value="Glucose Permease (Domain IIA)"/>
    <property type="match status" value="1"/>
</dbReference>
<dbReference type="SUPFAM" id="SSF51261">
    <property type="entry name" value="Duplicated hybrid motif"/>
    <property type="match status" value="1"/>
</dbReference>
<evidence type="ECO:0000313" key="2">
    <source>
        <dbReference type="EMBL" id="PIR84192.1"/>
    </source>
</evidence>
<feature type="domain" description="LysM" evidence="1">
    <location>
        <begin position="111"/>
        <end position="155"/>
    </location>
</feature>
<gene>
    <name evidence="2" type="ORF">COU18_00350</name>
</gene>
<dbReference type="SMART" id="SM00257">
    <property type="entry name" value="LysM"/>
    <property type="match status" value="2"/>
</dbReference>
<dbReference type="InterPro" id="IPR016047">
    <property type="entry name" value="M23ase_b-sheet_dom"/>
</dbReference>
<dbReference type="PROSITE" id="PS51782">
    <property type="entry name" value="LYSM"/>
    <property type="match status" value="2"/>
</dbReference>
<protein>
    <recommendedName>
        <fullName evidence="1">LysM domain-containing protein</fullName>
    </recommendedName>
</protein>
<evidence type="ECO:0000313" key="3">
    <source>
        <dbReference type="Proteomes" id="UP000231192"/>
    </source>
</evidence>
<dbReference type="Gene3D" id="3.10.350.10">
    <property type="entry name" value="LysM domain"/>
    <property type="match status" value="2"/>
</dbReference>
<evidence type="ECO:0000259" key="1">
    <source>
        <dbReference type="PROSITE" id="PS51782"/>
    </source>
</evidence>
<dbReference type="CDD" id="cd12797">
    <property type="entry name" value="M23_peptidase"/>
    <property type="match status" value="1"/>
</dbReference>
<proteinExistence type="predicted"/>
<sequence>MKYRPSNTRVGVTFISFLLIVGTLLPAQSRASVLGGFIAAIRGGDTQAKSEVSTGSNLQIMSLPKPAMNANPMAGKGGGDIKIVDDKALMSEEGPSGTIADIEKPKNSTVSVYVVRAGDTLSEIGELFGVPTDTILWANNLTRSSKIQIGQKLTILPIPGVKHTVKKGDTLASVAKQYQADVVEIANYNGIEDGILAVGAEIIIPNGEIQAPPPVKTGKTVTAAVKYGVAATIGDYMAPLARYVETQGIHGYNGVDLGAPAGTPIMASAGGEVIVAKSGGYNGGYGNYVVIQHANGSQTLYAHMSKVSIYSGAMVAQGQVIGTVGSTGRSTGAHLHFEIRNGIRNPF</sequence>
<dbReference type="Proteomes" id="UP000231192">
    <property type="component" value="Unassembled WGS sequence"/>
</dbReference>
<dbReference type="AlphaFoldDB" id="A0A2H0UCR9"/>
<dbReference type="InterPro" id="IPR050570">
    <property type="entry name" value="Cell_wall_metabolism_enzyme"/>
</dbReference>
<name>A0A2H0UCR9_9BACT</name>
<accession>A0A2H0UCR9</accession>
<dbReference type="Pfam" id="PF01551">
    <property type="entry name" value="Peptidase_M23"/>
    <property type="match status" value="1"/>
</dbReference>
<dbReference type="PANTHER" id="PTHR21666">
    <property type="entry name" value="PEPTIDASE-RELATED"/>
    <property type="match status" value="1"/>
</dbReference>
<dbReference type="InterPro" id="IPR036779">
    <property type="entry name" value="LysM_dom_sf"/>
</dbReference>